<dbReference type="Pfam" id="PF03352">
    <property type="entry name" value="Adenine_glyco"/>
    <property type="match status" value="1"/>
</dbReference>
<organism evidence="1 2">
    <name type="scientific">OM182 bacterium MED-G28</name>
    <dbReference type="NCBI Taxonomy" id="1986256"/>
    <lineage>
        <taxon>Bacteria</taxon>
        <taxon>Pseudomonadati</taxon>
        <taxon>Pseudomonadota</taxon>
        <taxon>Gammaproteobacteria</taxon>
        <taxon>OMG group</taxon>
        <taxon>OM182 clade</taxon>
    </lineage>
</organism>
<dbReference type="InterPro" id="IPR005019">
    <property type="entry name" value="Adenine_glyco"/>
</dbReference>
<dbReference type="GO" id="GO:0008725">
    <property type="term" value="F:DNA-3-methyladenine glycosylase activity"/>
    <property type="evidence" value="ECO:0007669"/>
    <property type="project" value="InterPro"/>
</dbReference>
<accession>A0A2A5WFB3</accession>
<dbReference type="PANTHER" id="PTHR30037">
    <property type="entry name" value="DNA-3-METHYLADENINE GLYCOSYLASE 1"/>
    <property type="match status" value="1"/>
</dbReference>
<dbReference type="Gene3D" id="1.10.340.30">
    <property type="entry name" value="Hypothetical protein, domain 2"/>
    <property type="match status" value="1"/>
</dbReference>
<gene>
    <name evidence="1" type="ORF">CNF02_03370</name>
</gene>
<proteinExistence type="predicted"/>
<dbReference type="Proteomes" id="UP000219329">
    <property type="component" value="Unassembled WGS sequence"/>
</dbReference>
<evidence type="ECO:0000313" key="1">
    <source>
        <dbReference type="EMBL" id="PDH35081.1"/>
    </source>
</evidence>
<dbReference type="EMBL" id="NTJZ01000002">
    <property type="protein sequence ID" value="PDH35081.1"/>
    <property type="molecule type" value="Genomic_DNA"/>
</dbReference>
<evidence type="ECO:0000313" key="2">
    <source>
        <dbReference type="Proteomes" id="UP000219329"/>
    </source>
</evidence>
<name>A0A2A5WFB3_9GAMM</name>
<protein>
    <submittedName>
        <fullName evidence="1">3-methyladenine DNA glycosylase</fullName>
    </submittedName>
</protein>
<dbReference type="SUPFAM" id="SSF48150">
    <property type="entry name" value="DNA-glycosylase"/>
    <property type="match status" value="1"/>
</dbReference>
<dbReference type="InterPro" id="IPR011257">
    <property type="entry name" value="DNA_glycosylase"/>
</dbReference>
<sequence length="225" mass="26013">MKFVQIRARAEKRKGVVGLKKLLPKNLAPKKLEFLGDGRYLAMMTKVVNQAGFSWKVIENKWPEFEEAFFKFDPNKLGLLSPEQWEAYTADRRVVRNWQKIRALRENVFFIQETVREFGSFGKFMANWPATNQIGLMDYLKRNGSRLGGNSGMYFLRRVGKDGFILSKDVVVTLKSAGLDIAERPTSQRDLKKVQDQFNEWHEETKLPFSHLSRIAACSVGENFL</sequence>
<comment type="caution">
    <text evidence="1">The sequence shown here is derived from an EMBL/GenBank/DDBJ whole genome shotgun (WGS) entry which is preliminary data.</text>
</comment>
<dbReference type="PANTHER" id="PTHR30037:SF3">
    <property type="entry name" value="BLR0857 PROTEIN"/>
    <property type="match status" value="1"/>
</dbReference>
<dbReference type="AlphaFoldDB" id="A0A2A5WFB3"/>
<dbReference type="InterPro" id="IPR052891">
    <property type="entry name" value="DNA-3mA_glycosylase"/>
</dbReference>
<reference evidence="1 2" key="1">
    <citation type="submission" date="2017-08" db="EMBL/GenBank/DDBJ databases">
        <title>Fine stratification of microbial communities through a metagenomic profile of the photic zone.</title>
        <authorList>
            <person name="Haro-Moreno J.M."/>
            <person name="Lopez-Perez M."/>
            <person name="De La Torre J."/>
            <person name="Picazo A."/>
            <person name="Camacho A."/>
            <person name="Rodriguez-Valera F."/>
        </authorList>
    </citation>
    <scope>NUCLEOTIDE SEQUENCE [LARGE SCALE GENOMIC DNA]</scope>
    <source>
        <strain evidence="1">MED-G28</strain>
    </source>
</reference>
<dbReference type="GO" id="GO:0006284">
    <property type="term" value="P:base-excision repair"/>
    <property type="evidence" value="ECO:0007669"/>
    <property type="project" value="InterPro"/>
</dbReference>